<dbReference type="OrthoDB" id="9948042at2"/>
<feature type="region of interest" description="Disordered" evidence="1">
    <location>
        <begin position="28"/>
        <end position="58"/>
    </location>
</feature>
<keyword evidence="4" id="KW-1185">Reference proteome</keyword>
<evidence type="ECO:0000256" key="1">
    <source>
        <dbReference type="SAM" id="MobiDB-lite"/>
    </source>
</evidence>
<accession>A0A1S1PIB6</accession>
<feature type="chain" id="PRO_5039296251" description="Peptidase S1" evidence="2">
    <location>
        <begin position="22"/>
        <end position="125"/>
    </location>
</feature>
<dbReference type="Proteomes" id="UP000179769">
    <property type="component" value="Unassembled WGS sequence"/>
</dbReference>
<dbReference type="EMBL" id="MAXA01000258">
    <property type="protein sequence ID" value="OHV21046.1"/>
    <property type="molecule type" value="Genomic_DNA"/>
</dbReference>
<dbReference type="PROSITE" id="PS51257">
    <property type="entry name" value="PROKAR_LIPOPROTEIN"/>
    <property type="match status" value="1"/>
</dbReference>
<sequence>MGRFRPIFRRGGLGFLLAVLAATGAACQPGPVRGPGGGADSPPAADTDATPRPDPEDLRRVSAEIERRVTSYAQTHDTSYSFGVYIDSGIGRVILETDAPANVTDQLVGADADLVQIRREKVEDY</sequence>
<gene>
    <name evidence="3" type="ORF">BBK14_27120</name>
</gene>
<evidence type="ECO:0000256" key="2">
    <source>
        <dbReference type="SAM" id="SignalP"/>
    </source>
</evidence>
<dbReference type="RefSeq" id="WP_071066597.1">
    <property type="nucleotide sequence ID" value="NZ_JBFLUH010000005.1"/>
</dbReference>
<evidence type="ECO:0008006" key="5">
    <source>
        <dbReference type="Google" id="ProtNLM"/>
    </source>
</evidence>
<dbReference type="AlphaFoldDB" id="A0A1S1PIB6"/>
<comment type="caution">
    <text evidence="3">The sequence shown here is derived from an EMBL/GenBank/DDBJ whole genome shotgun (WGS) entry which is preliminary data.</text>
</comment>
<evidence type="ECO:0000313" key="4">
    <source>
        <dbReference type="Proteomes" id="UP000179769"/>
    </source>
</evidence>
<keyword evidence="2" id="KW-0732">Signal</keyword>
<organism evidence="3 4">
    <name type="scientific">Parafrankia soli</name>
    <dbReference type="NCBI Taxonomy" id="2599596"/>
    <lineage>
        <taxon>Bacteria</taxon>
        <taxon>Bacillati</taxon>
        <taxon>Actinomycetota</taxon>
        <taxon>Actinomycetes</taxon>
        <taxon>Frankiales</taxon>
        <taxon>Frankiaceae</taxon>
        <taxon>Parafrankia</taxon>
    </lineage>
</organism>
<feature type="signal peptide" evidence="2">
    <location>
        <begin position="1"/>
        <end position="21"/>
    </location>
</feature>
<feature type="compositionally biased region" description="Basic and acidic residues" evidence="1">
    <location>
        <begin position="49"/>
        <end position="58"/>
    </location>
</feature>
<proteinExistence type="predicted"/>
<name>A0A1S1PIB6_9ACTN</name>
<protein>
    <recommendedName>
        <fullName evidence="5">Peptidase S1</fullName>
    </recommendedName>
</protein>
<reference evidence="4" key="1">
    <citation type="submission" date="2016-07" db="EMBL/GenBank/DDBJ databases">
        <title>Frankia sp. NRRL B-16219 Genome sequencing.</title>
        <authorList>
            <person name="Ghodhbane-Gtari F."/>
            <person name="Swanson E."/>
            <person name="Gueddou A."/>
            <person name="Louati M."/>
            <person name="Nouioui I."/>
            <person name="Hezbri K."/>
            <person name="Abebe-Akele F."/>
            <person name="Simpson S."/>
            <person name="Morris K."/>
            <person name="Thomas K."/>
            <person name="Gtari M."/>
            <person name="Tisa L.S."/>
        </authorList>
    </citation>
    <scope>NUCLEOTIDE SEQUENCE [LARGE SCALE GENOMIC DNA]</scope>
    <source>
        <strain evidence="4">NRRL B-16219</strain>
    </source>
</reference>
<evidence type="ECO:0000313" key="3">
    <source>
        <dbReference type="EMBL" id="OHV21046.1"/>
    </source>
</evidence>